<sequence>MASHFNDAKSQSSSASLSKEALAALEQDLAAEDPTGGPAVLIERYLKLHRAQSNAQNKTQDKLYELHNDTTKRLKKVERQLRKVASSVSTSTKPSTISELSYLEDDYELGYEENTIPETRDTNFELFKNRYGDHEGKNCIEVLIAGSDFDEQVRQELGRRGELDEDNHKRRVDPDEMDEVIIQRVRIQSPALLFLLCKALDHPDLEWKGHNRTTFYRPFAMFSHVHNKMRDQCTEIEDYWFPRSSTSNNLTEEMQMETVEGTIARLRQADPEGTAKEAVPVSENPELGSVTSDESNKPRKISLARRTERSLLQKALLENYHTLLELRCYLDFVEKRILPSTRRYEDAKKPEARKIRYQDLWFLFPPGELLVAKRFPSMPVFGGFDKDELQIGRCYRREKPDATATSGWTQPSYLACQSRKPKCTFEQFCVGMYGIDFHGENYGRSERFILIPFFEGLQEVTSLPIYPLRFHKDQEELRRSFSERGSMFKDAIELRHMAYRGWSRKWFPRSSRGPPGPGPGLSAQQQQQLVSTPTVVHNSTYIESDVIVDVSEAYRAAQSTASPFPGKWVRAPELHTRQDMIEIIRWSDKKRTDEISRVQDRTQTDDAICILEASSFMDKEPLAMPQKKPEFTEEDLLLFAECLPAYALRERKFFLADVRYLHRLQTDFDAFDSLKIDPGHIRIVKAVVSSHFQRKDMENRPEFATMIDQDLIRGKGRGLVILLHGAPGVGKTATAESVALWFKQPLFVITCGDLGFTPKGWNLHWAKYSALLICGIEECLGIGLSTVHVLEYYNGILFLTTNRVGTLDEAFKSRVHLSLYYPPLGRSQTEEITRMNLMRLRSIEEQRSKINDGKALYVDVDGICEFATGHWDRHTEHNGAGRWNGRQIRNAVQIAASLAWYDRKNDRNPGAEEVPPTLDERHFRIVEQTMTLFEGYMTKARGGTDTYLSEQRSERYDRFKNPEPDPFGPVGNVGNVGIGGYYPYQNRQQPVQQPGWSQQQMPSAAGPSHHHATGSPYAGPPSQQYQQKMPIHHQPHAGFSGQAQQATHLAPSLSFGSMQTDQRTHISSGNIGPQGYPQNQAPQLNPQGSYMASGAAATTERQQGISYQTGSSAPRSSQQPSEDVFGSYGASPPSMNPGGSNLSQGNVILPKTDFMEPVSLQGPVESDISHGVVDPRLAVLFFALFLKDQEYAPHHVRHRLHIASHVRLERAREGHEAVDLGDAVLVAEEVGPAHGAGGGGPGRGGEDGAGEGGGVDEVERRRHDEVGHQRLVPRVHPPQVRVQRPRQRRRLRLPRVEPPHEVDPFRRVLAGLVVDQGDEPGEDADEDAQVHGVLGIAELEAPPRGVVRRG</sequence>
<dbReference type="Gene3D" id="3.40.50.300">
    <property type="entry name" value="P-loop containing nucleotide triphosphate hydrolases"/>
    <property type="match status" value="1"/>
</dbReference>
<dbReference type="Pfam" id="PF22942">
    <property type="entry name" value="DUF7025"/>
    <property type="match status" value="1"/>
</dbReference>
<dbReference type="InterPro" id="IPR027417">
    <property type="entry name" value="P-loop_NTPase"/>
</dbReference>
<dbReference type="PANTHER" id="PTHR46411:SF3">
    <property type="entry name" value="AAA+ ATPASE DOMAIN-CONTAINING PROTEIN"/>
    <property type="match status" value="1"/>
</dbReference>
<dbReference type="InterPro" id="IPR056599">
    <property type="entry name" value="AAA_lid_fung"/>
</dbReference>
<comment type="caution">
    <text evidence="4">The sequence shown here is derived from an EMBL/GenBank/DDBJ whole genome shotgun (WGS) entry which is preliminary data.</text>
</comment>
<evidence type="ECO:0000313" key="4">
    <source>
        <dbReference type="EMBL" id="KAK8012962.1"/>
    </source>
</evidence>
<organism evidence="4 5">
    <name type="scientific">Apiospora marii</name>
    <dbReference type="NCBI Taxonomy" id="335849"/>
    <lineage>
        <taxon>Eukaryota</taxon>
        <taxon>Fungi</taxon>
        <taxon>Dikarya</taxon>
        <taxon>Ascomycota</taxon>
        <taxon>Pezizomycotina</taxon>
        <taxon>Sordariomycetes</taxon>
        <taxon>Xylariomycetidae</taxon>
        <taxon>Amphisphaeriales</taxon>
        <taxon>Apiosporaceae</taxon>
        <taxon>Apiospora</taxon>
    </lineage>
</organism>
<dbReference type="PANTHER" id="PTHR46411">
    <property type="entry name" value="FAMILY ATPASE, PUTATIVE-RELATED"/>
    <property type="match status" value="1"/>
</dbReference>
<dbReference type="Pfam" id="PF23232">
    <property type="entry name" value="AAA_lid_13"/>
    <property type="match status" value="1"/>
</dbReference>
<dbReference type="Proteomes" id="UP001396898">
    <property type="component" value="Unassembled WGS sequence"/>
</dbReference>
<dbReference type="SUPFAM" id="SSF52540">
    <property type="entry name" value="P-loop containing nucleoside triphosphate hydrolases"/>
    <property type="match status" value="1"/>
</dbReference>
<gene>
    <name evidence="4" type="ORF">PG991_010337</name>
</gene>
<feature type="domain" description="DUF7025" evidence="2">
    <location>
        <begin position="349"/>
        <end position="472"/>
    </location>
</feature>
<feature type="compositionally biased region" description="Polar residues" evidence="1">
    <location>
        <begin position="1054"/>
        <end position="1090"/>
    </location>
</feature>
<evidence type="ECO:0000259" key="3">
    <source>
        <dbReference type="Pfam" id="PF23232"/>
    </source>
</evidence>
<feature type="domain" description="AAA+ ATPase lid" evidence="3">
    <location>
        <begin position="875"/>
        <end position="942"/>
    </location>
</feature>
<protein>
    <submittedName>
        <fullName evidence="4">Aaa family ATPase</fullName>
    </submittedName>
</protein>
<accession>A0ABR1RI71</accession>
<feature type="region of interest" description="Disordered" evidence="1">
    <location>
        <begin position="981"/>
        <end position="1145"/>
    </location>
</feature>
<feature type="region of interest" description="Disordered" evidence="1">
    <location>
        <begin position="1231"/>
        <end position="1255"/>
    </location>
</feature>
<reference evidence="4 5" key="1">
    <citation type="submission" date="2023-01" db="EMBL/GenBank/DDBJ databases">
        <title>Analysis of 21 Apiospora genomes using comparative genomics revels a genus with tremendous synthesis potential of carbohydrate active enzymes and secondary metabolites.</title>
        <authorList>
            <person name="Sorensen T."/>
        </authorList>
    </citation>
    <scope>NUCLEOTIDE SEQUENCE [LARGE SCALE GENOMIC DNA]</scope>
    <source>
        <strain evidence="4 5">CBS 20057</strain>
    </source>
</reference>
<keyword evidence="5" id="KW-1185">Reference proteome</keyword>
<evidence type="ECO:0000313" key="5">
    <source>
        <dbReference type="Proteomes" id="UP001396898"/>
    </source>
</evidence>
<evidence type="ECO:0000256" key="1">
    <source>
        <dbReference type="SAM" id="MobiDB-lite"/>
    </source>
</evidence>
<name>A0ABR1RI71_9PEZI</name>
<feature type="region of interest" description="Disordered" evidence="1">
    <location>
        <begin position="272"/>
        <end position="301"/>
    </location>
</feature>
<feature type="compositionally biased region" description="Low complexity" evidence="1">
    <location>
        <begin position="981"/>
        <end position="1002"/>
    </location>
</feature>
<dbReference type="InterPro" id="IPR054289">
    <property type="entry name" value="DUF7025"/>
</dbReference>
<feature type="compositionally biased region" description="Polar residues" evidence="1">
    <location>
        <begin position="1099"/>
        <end position="1121"/>
    </location>
</feature>
<evidence type="ECO:0000259" key="2">
    <source>
        <dbReference type="Pfam" id="PF22942"/>
    </source>
</evidence>
<proteinExistence type="predicted"/>
<dbReference type="EMBL" id="JAQQWI010000015">
    <property type="protein sequence ID" value="KAK8012962.1"/>
    <property type="molecule type" value="Genomic_DNA"/>
</dbReference>
<feature type="compositionally biased region" description="Gly residues" evidence="1">
    <location>
        <begin position="1234"/>
        <end position="1243"/>
    </location>
</feature>